<feature type="compositionally biased region" description="Polar residues" evidence="1">
    <location>
        <begin position="144"/>
        <end position="156"/>
    </location>
</feature>
<name>A0A284R6N6_ARMOS</name>
<feature type="compositionally biased region" description="Polar residues" evidence="1">
    <location>
        <begin position="55"/>
        <end position="78"/>
    </location>
</feature>
<feature type="compositionally biased region" description="Polar residues" evidence="1">
    <location>
        <begin position="118"/>
        <end position="134"/>
    </location>
</feature>
<keyword evidence="3" id="KW-1185">Reference proteome</keyword>
<proteinExistence type="predicted"/>
<accession>A0A284R6N6</accession>
<gene>
    <name evidence="2" type="ORF">ARMOST_07715</name>
</gene>
<dbReference type="EMBL" id="FUEG01000005">
    <property type="protein sequence ID" value="SJL04349.1"/>
    <property type="molecule type" value="Genomic_DNA"/>
</dbReference>
<protein>
    <submittedName>
        <fullName evidence="2">Uncharacterized protein</fullName>
    </submittedName>
</protein>
<dbReference type="AlphaFoldDB" id="A0A284R6N6"/>
<dbReference type="Proteomes" id="UP000219338">
    <property type="component" value="Unassembled WGS sequence"/>
</dbReference>
<evidence type="ECO:0000313" key="2">
    <source>
        <dbReference type="EMBL" id="SJL04349.1"/>
    </source>
</evidence>
<organism evidence="2 3">
    <name type="scientific">Armillaria ostoyae</name>
    <name type="common">Armillaria root rot fungus</name>
    <dbReference type="NCBI Taxonomy" id="47428"/>
    <lineage>
        <taxon>Eukaryota</taxon>
        <taxon>Fungi</taxon>
        <taxon>Dikarya</taxon>
        <taxon>Basidiomycota</taxon>
        <taxon>Agaricomycotina</taxon>
        <taxon>Agaricomycetes</taxon>
        <taxon>Agaricomycetidae</taxon>
        <taxon>Agaricales</taxon>
        <taxon>Marasmiineae</taxon>
        <taxon>Physalacriaceae</taxon>
        <taxon>Armillaria</taxon>
    </lineage>
</organism>
<sequence>MTSTPVLESQNRYAALSIEECTDNDADTPLKGSTNGSPARAEAKAVNPAGHEAESLSTLRNRGANRYTSSPRGETQPTKVFGEKSPTIVTPIDTVSQPHRTDGTWAKLKYTPCEALSQDEQAAPTQGSPITTASVEPRPDGAMKNTTRNPMTTPMSTRAVVRPGMGINRQPSTDLEGTGQTGNSAFVVQAPLITPPRGGPLMKGEDDPGIPPLKEQGRSPEGIRGAGASKTAIGKEAASAQAVNRGHSVTLIEVSDEDDDVAYQIWLAKE</sequence>
<evidence type="ECO:0000256" key="1">
    <source>
        <dbReference type="SAM" id="MobiDB-lite"/>
    </source>
</evidence>
<feature type="region of interest" description="Disordered" evidence="1">
    <location>
        <begin position="117"/>
        <end position="233"/>
    </location>
</feature>
<reference evidence="3" key="1">
    <citation type="journal article" date="2017" name="Nat. Ecol. Evol.">
        <title>Genome expansion and lineage-specific genetic innovations in the forest pathogenic fungi Armillaria.</title>
        <authorList>
            <person name="Sipos G."/>
            <person name="Prasanna A.N."/>
            <person name="Walter M.C."/>
            <person name="O'Connor E."/>
            <person name="Balint B."/>
            <person name="Krizsan K."/>
            <person name="Kiss B."/>
            <person name="Hess J."/>
            <person name="Varga T."/>
            <person name="Slot J."/>
            <person name="Riley R."/>
            <person name="Boka B."/>
            <person name="Rigling D."/>
            <person name="Barry K."/>
            <person name="Lee J."/>
            <person name="Mihaltcheva S."/>
            <person name="LaButti K."/>
            <person name="Lipzen A."/>
            <person name="Waldron R."/>
            <person name="Moloney N.M."/>
            <person name="Sperisen C."/>
            <person name="Kredics L."/>
            <person name="Vagvoelgyi C."/>
            <person name="Patrignani A."/>
            <person name="Fitzpatrick D."/>
            <person name="Nagy I."/>
            <person name="Doyle S."/>
            <person name="Anderson J.B."/>
            <person name="Grigoriev I.V."/>
            <person name="Gueldener U."/>
            <person name="Muensterkoetter M."/>
            <person name="Nagy L.G."/>
        </authorList>
    </citation>
    <scope>NUCLEOTIDE SEQUENCE [LARGE SCALE GENOMIC DNA]</scope>
    <source>
        <strain evidence="3">C18/9</strain>
    </source>
</reference>
<feature type="region of interest" description="Disordered" evidence="1">
    <location>
        <begin position="20"/>
        <end position="100"/>
    </location>
</feature>
<evidence type="ECO:0000313" key="3">
    <source>
        <dbReference type="Proteomes" id="UP000219338"/>
    </source>
</evidence>